<feature type="transmembrane region" description="Helical" evidence="7">
    <location>
        <begin position="308"/>
        <end position="328"/>
    </location>
</feature>
<protein>
    <submittedName>
        <fullName evidence="9">Rhomboid family intramembrane serine protease</fullName>
        <ecNumber evidence="9">3.4.21.-</ecNumber>
    </submittedName>
</protein>
<dbReference type="SUPFAM" id="SSF144091">
    <property type="entry name" value="Rhomboid-like"/>
    <property type="match status" value="1"/>
</dbReference>
<keyword evidence="5 7" id="KW-1133">Transmembrane helix</keyword>
<dbReference type="EC" id="3.4.21.-" evidence="9"/>
<feature type="transmembrane region" description="Helical" evidence="7">
    <location>
        <begin position="246"/>
        <end position="271"/>
    </location>
</feature>
<dbReference type="Gene3D" id="1.20.1540.10">
    <property type="entry name" value="Rhomboid-like"/>
    <property type="match status" value="1"/>
</dbReference>
<evidence type="ECO:0000256" key="7">
    <source>
        <dbReference type="SAM" id="Phobius"/>
    </source>
</evidence>
<feature type="domain" description="Peptidase S54 rhomboid" evidence="8">
    <location>
        <begin position="243"/>
        <end position="379"/>
    </location>
</feature>
<dbReference type="PANTHER" id="PTHR43731:SF14">
    <property type="entry name" value="PRESENILIN-ASSOCIATED RHOMBOID-LIKE PROTEIN, MITOCHONDRIAL"/>
    <property type="match status" value="1"/>
</dbReference>
<feature type="transmembrane region" description="Helical" evidence="7">
    <location>
        <begin position="206"/>
        <end position="226"/>
    </location>
</feature>
<keyword evidence="9" id="KW-0645">Protease</keyword>
<accession>A0ABW5DAB8</accession>
<comment type="caution">
    <text evidence="9">The sequence shown here is derived from an EMBL/GenBank/DDBJ whole genome shotgun (WGS) entry which is preliminary data.</text>
</comment>
<evidence type="ECO:0000256" key="6">
    <source>
        <dbReference type="ARBA" id="ARBA00023136"/>
    </source>
</evidence>
<name>A0ABW5DAB8_9BACT</name>
<feature type="transmembrane region" description="Helical" evidence="7">
    <location>
        <begin position="106"/>
        <end position="123"/>
    </location>
</feature>
<feature type="transmembrane region" description="Helical" evidence="7">
    <location>
        <begin position="143"/>
        <end position="172"/>
    </location>
</feature>
<dbReference type="InterPro" id="IPR050925">
    <property type="entry name" value="Rhomboid_protease_S54"/>
</dbReference>
<evidence type="ECO:0000256" key="3">
    <source>
        <dbReference type="ARBA" id="ARBA00022692"/>
    </source>
</evidence>
<feature type="transmembrane region" description="Helical" evidence="7">
    <location>
        <begin position="364"/>
        <end position="384"/>
    </location>
</feature>
<evidence type="ECO:0000256" key="1">
    <source>
        <dbReference type="ARBA" id="ARBA00004141"/>
    </source>
</evidence>
<dbReference type="GO" id="GO:0008233">
    <property type="term" value="F:peptidase activity"/>
    <property type="evidence" value="ECO:0007669"/>
    <property type="project" value="UniProtKB-KW"/>
</dbReference>
<keyword evidence="4 9" id="KW-0378">Hydrolase</keyword>
<keyword evidence="6 7" id="KW-0472">Membrane</keyword>
<dbReference type="EMBL" id="JBHUIT010000031">
    <property type="protein sequence ID" value="MFD2257469.1"/>
    <property type="molecule type" value="Genomic_DNA"/>
</dbReference>
<evidence type="ECO:0000313" key="9">
    <source>
        <dbReference type="EMBL" id="MFD2257469.1"/>
    </source>
</evidence>
<evidence type="ECO:0000256" key="5">
    <source>
        <dbReference type="ARBA" id="ARBA00022989"/>
    </source>
</evidence>
<feature type="transmembrane region" description="Helical" evidence="7">
    <location>
        <begin position="283"/>
        <end position="302"/>
    </location>
</feature>
<keyword evidence="10" id="KW-1185">Reference proteome</keyword>
<organism evidence="9 10">
    <name type="scientific">Luteolibacter algae</name>
    <dbReference type="NCBI Taxonomy" id="454151"/>
    <lineage>
        <taxon>Bacteria</taxon>
        <taxon>Pseudomonadati</taxon>
        <taxon>Verrucomicrobiota</taxon>
        <taxon>Verrucomicrobiia</taxon>
        <taxon>Verrucomicrobiales</taxon>
        <taxon>Verrucomicrobiaceae</taxon>
        <taxon>Luteolibacter</taxon>
    </lineage>
</organism>
<comment type="similarity">
    <text evidence="2">Belongs to the peptidase S54 family.</text>
</comment>
<reference evidence="10" key="1">
    <citation type="journal article" date="2019" name="Int. J. Syst. Evol. Microbiol.">
        <title>The Global Catalogue of Microorganisms (GCM) 10K type strain sequencing project: providing services to taxonomists for standard genome sequencing and annotation.</title>
        <authorList>
            <consortium name="The Broad Institute Genomics Platform"/>
            <consortium name="The Broad Institute Genome Sequencing Center for Infectious Disease"/>
            <person name="Wu L."/>
            <person name="Ma J."/>
        </authorList>
    </citation>
    <scope>NUCLEOTIDE SEQUENCE [LARGE SCALE GENOMIC DNA]</scope>
    <source>
        <strain evidence="10">CGMCC 4.7106</strain>
    </source>
</reference>
<dbReference type="GO" id="GO:0006508">
    <property type="term" value="P:proteolysis"/>
    <property type="evidence" value="ECO:0007669"/>
    <property type="project" value="UniProtKB-KW"/>
</dbReference>
<dbReference type="InterPro" id="IPR035952">
    <property type="entry name" value="Rhomboid-like_sf"/>
</dbReference>
<comment type="subcellular location">
    <subcellularLocation>
        <location evidence="1">Membrane</location>
        <topology evidence="1">Multi-pass membrane protein</topology>
    </subcellularLocation>
</comment>
<feature type="transmembrane region" description="Helical" evidence="7">
    <location>
        <begin position="396"/>
        <end position="416"/>
    </location>
</feature>
<proteinExistence type="inferred from homology"/>
<sequence>MKRDPILNSEKRPDLPVWARDNAFPPAGDGYGWIDSRGRRHQCTGLEDLADVIRNDRKSAVLLIWTPESAHCRIPEEIKAFKSSITQVRRQWVADDLEESQQRLKWFGASLVILIAYLAFQGWKHAKSIELANGVSLTLNEELRWILGSLLRSTTVGIALLGFLVFAFIPWYQARKKSSELKARSKRAGPIVPLIRFEIWLDTQKAPVTWILLGLITMVALAQLVFTNSVHDVGLVKTAYRSGEFWRLFTAPMLHGGFLHYFMNAMALLYLGKRVEVFARWPHVPMVFLFSAIVAGEASVRFTDATSVGASGGLMGWLGFLLVFETLHSSLVPKSAKRRLIGGVVMTALIGLIGYRFIDNAAHFGGLIAGMGYAAIVFPKSASVARPKMNLVDKTVGALSMVFIMLCAAFTIYKMAGGFG</sequence>
<evidence type="ECO:0000256" key="2">
    <source>
        <dbReference type="ARBA" id="ARBA00009045"/>
    </source>
</evidence>
<evidence type="ECO:0000256" key="4">
    <source>
        <dbReference type="ARBA" id="ARBA00022801"/>
    </source>
</evidence>
<evidence type="ECO:0000313" key="10">
    <source>
        <dbReference type="Proteomes" id="UP001597375"/>
    </source>
</evidence>
<dbReference type="InterPro" id="IPR022764">
    <property type="entry name" value="Peptidase_S54_rhomboid_dom"/>
</dbReference>
<evidence type="ECO:0000259" key="8">
    <source>
        <dbReference type="Pfam" id="PF01694"/>
    </source>
</evidence>
<dbReference type="RefSeq" id="WP_386820768.1">
    <property type="nucleotide sequence ID" value="NZ_JBHUIT010000031.1"/>
</dbReference>
<keyword evidence="3 7" id="KW-0812">Transmembrane</keyword>
<dbReference type="Pfam" id="PF01694">
    <property type="entry name" value="Rhomboid"/>
    <property type="match status" value="1"/>
</dbReference>
<feature type="transmembrane region" description="Helical" evidence="7">
    <location>
        <begin position="340"/>
        <end position="358"/>
    </location>
</feature>
<dbReference type="Proteomes" id="UP001597375">
    <property type="component" value="Unassembled WGS sequence"/>
</dbReference>
<dbReference type="PANTHER" id="PTHR43731">
    <property type="entry name" value="RHOMBOID PROTEASE"/>
    <property type="match status" value="1"/>
</dbReference>
<gene>
    <name evidence="9" type="ORF">ACFSSA_12365</name>
</gene>